<dbReference type="GO" id="GO:0005829">
    <property type="term" value="C:cytosol"/>
    <property type="evidence" value="ECO:0007669"/>
    <property type="project" value="TreeGrafter"/>
</dbReference>
<dbReference type="EC" id="2.7.1.49" evidence="2"/>
<gene>
    <name evidence="8" type="primary">thiD</name>
    <name evidence="8" type="ORF">OINT_1000229</name>
</gene>
<feature type="domain" description="Pyridoxamine kinase/Phosphomethylpyrimidine kinase" evidence="7">
    <location>
        <begin position="62"/>
        <end position="309"/>
    </location>
</feature>
<keyword evidence="8" id="KW-0560">Oxidoreductase</keyword>
<evidence type="ECO:0000256" key="4">
    <source>
        <dbReference type="ARBA" id="ARBA00022741"/>
    </source>
</evidence>
<dbReference type="GO" id="GO:0008902">
    <property type="term" value="F:hydroxymethylpyrimidine kinase activity"/>
    <property type="evidence" value="ECO:0007669"/>
    <property type="project" value="UniProtKB-EC"/>
</dbReference>
<dbReference type="InterPro" id="IPR004399">
    <property type="entry name" value="HMP/HMP-P_kinase_dom"/>
</dbReference>
<proteinExistence type="predicted"/>
<keyword evidence="6" id="KW-0067">ATP-binding</keyword>
<keyword evidence="5 8" id="KW-0418">Kinase</keyword>
<dbReference type="GO" id="GO:0008972">
    <property type="term" value="F:phosphomethylpyrimidine kinase activity"/>
    <property type="evidence" value="ECO:0007669"/>
    <property type="project" value="InterPro"/>
</dbReference>
<evidence type="ECO:0000256" key="1">
    <source>
        <dbReference type="ARBA" id="ARBA00004948"/>
    </source>
</evidence>
<evidence type="ECO:0000259" key="7">
    <source>
        <dbReference type="Pfam" id="PF08543"/>
    </source>
</evidence>
<dbReference type="GO" id="GO:0009228">
    <property type="term" value="P:thiamine biosynthetic process"/>
    <property type="evidence" value="ECO:0007669"/>
    <property type="project" value="InterPro"/>
</dbReference>
<evidence type="ECO:0000256" key="3">
    <source>
        <dbReference type="ARBA" id="ARBA00022679"/>
    </source>
</evidence>
<dbReference type="GO" id="GO:0005524">
    <property type="term" value="F:ATP binding"/>
    <property type="evidence" value="ECO:0007669"/>
    <property type="project" value="UniProtKB-KW"/>
</dbReference>
<dbReference type="HOGENOM" id="CLU_020520_0_1_5"/>
<dbReference type="PANTHER" id="PTHR20858:SF17">
    <property type="entry name" value="HYDROXYMETHYLPYRIMIDINE_PHOSPHOMETHYLPYRIMIDINE KINASE THI20-RELATED"/>
    <property type="match status" value="1"/>
</dbReference>
<organism evidence="8 9">
    <name type="scientific">Brucella intermedia LMG 3301</name>
    <dbReference type="NCBI Taxonomy" id="641118"/>
    <lineage>
        <taxon>Bacteria</taxon>
        <taxon>Pseudomonadati</taxon>
        <taxon>Pseudomonadota</taxon>
        <taxon>Alphaproteobacteria</taxon>
        <taxon>Hyphomicrobiales</taxon>
        <taxon>Brucellaceae</taxon>
        <taxon>Brucella/Ochrobactrum group</taxon>
        <taxon>Brucella</taxon>
    </lineage>
</organism>
<dbReference type="EMBL" id="ACQA01000001">
    <property type="protein sequence ID" value="EEQ94895.1"/>
    <property type="molecule type" value="Genomic_DNA"/>
</dbReference>
<evidence type="ECO:0000256" key="5">
    <source>
        <dbReference type="ARBA" id="ARBA00022777"/>
    </source>
</evidence>
<dbReference type="Gene3D" id="3.40.1190.20">
    <property type="match status" value="1"/>
</dbReference>
<sequence>MARRGRGNTPNGVSAPTRFMTSHLPFGMRDDMMDQQHSFSRTKSTSDPSRSVPICVTIAGSDSSGGAGIQADLKTFSALGVYGASVIAAVTVQNTRTVSAVHDIPPAIVAGQIDAVFSDLDVAAVKIGMVSVPETIEAIARGLAHFSGPIVLDPVMVAKSGAALLSENAIALLRERLVPLATLLTPNRPEAACLLDAGVARDDAEAEVQGRALLELGAKAVLMKGGHAEGETCVDLLVRRDQPTLRVEALRILTANTHGTGCTLSSAIAAELARNLPLEKAVLSAHAYLQAAIRAADSLKIGHGHGPVHHFHGLWKTRTEEIA</sequence>
<evidence type="ECO:0000256" key="6">
    <source>
        <dbReference type="ARBA" id="ARBA00022840"/>
    </source>
</evidence>
<dbReference type="UniPathway" id="UPA00060">
    <property type="reaction ID" value="UER00138"/>
</dbReference>
<evidence type="ECO:0000313" key="9">
    <source>
        <dbReference type="Proteomes" id="UP000004386"/>
    </source>
</evidence>
<reference evidence="8 9" key="1">
    <citation type="submission" date="2009-05" db="EMBL/GenBank/DDBJ databases">
        <authorList>
            <person name="Setubal J.C."/>
            <person name="Boyle S."/>
            <person name="Crasta O.R."/>
            <person name="Gillespie J.J."/>
            <person name="Kenyon R.W."/>
            <person name="Lu J."/>
            <person name="Mane S."/>
            <person name="Nagrani S."/>
            <person name="Shallom J.M."/>
            <person name="Shallom S."/>
            <person name="Shukla M."/>
            <person name="Snyder E.E."/>
            <person name="Sobral B.W."/>
            <person name="Wattam A.R."/>
            <person name="Will R."/>
            <person name="Williams K."/>
            <person name="Yoo H."/>
            <person name="Munk C."/>
            <person name="Tapia R."/>
            <person name="Green L."/>
            <person name="Rogers Y."/>
            <person name="Detter J.C."/>
            <person name="Bruce D."/>
            <person name="Brettin T.S."/>
            <person name="Tsolis R."/>
        </authorList>
    </citation>
    <scope>NUCLEOTIDE SEQUENCE [LARGE SCALE GENOMIC DNA]</scope>
    <source>
        <strain evidence="8 9">LMG 3301</strain>
    </source>
</reference>
<comment type="pathway">
    <text evidence="1">Cofactor biosynthesis; thiamine diphosphate biosynthesis.</text>
</comment>
<dbReference type="Proteomes" id="UP000004386">
    <property type="component" value="Unassembled WGS sequence"/>
</dbReference>
<keyword evidence="3" id="KW-0808">Transferase</keyword>
<dbReference type="InterPro" id="IPR013749">
    <property type="entry name" value="PM/HMP-P_kinase-1"/>
</dbReference>
<dbReference type="PANTHER" id="PTHR20858">
    <property type="entry name" value="PHOSPHOMETHYLPYRIMIDINE KINASE"/>
    <property type="match status" value="1"/>
</dbReference>
<comment type="caution">
    <text evidence="8">The sequence shown here is derived from an EMBL/GenBank/DDBJ whole genome shotgun (WGS) entry which is preliminary data.</text>
</comment>
<dbReference type="AlphaFoldDB" id="C4WH31"/>
<dbReference type="GO" id="GO:0009229">
    <property type="term" value="P:thiamine diphosphate biosynthetic process"/>
    <property type="evidence" value="ECO:0007669"/>
    <property type="project" value="UniProtKB-UniPathway"/>
</dbReference>
<keyword evidence="4" id="KW-0547">Nucleotide-binding</keyword>
<dbReference type="Pfam" id="PF08543">
    <property type="entry name" value="Phos_pyr_kin"/>
    <property type="match status" value="1"/>
</dbReference>
<evidence type="ECO:0000256" key="2">
    <source>
        <dbReference type="ARBA" id="ARBA00012135"/>
    </source>
</evidence>
<protein>
    <recommendedName>
        <fullName evidence="2">hydroxymethylpyrimidine kinase</fullName>
        <ecNumber evidence="2">2.7.1.49</ecNumber>
    </recommendedName>
</protein>
<dbReference type="InterPro" id="IPR029056">
    <property type="entry name" value="Ribokinase-like"/>
</dbReference>
<evidence type="ECO:0000313" key="8">
    <source>
        <dbReference type="EMBL" id="EEQ94895.1"/>
    </source>
</evidence>
<dbReference type="CDD" id="cd01169">
    <property type="entry name" value="HMPP_kinase"/>
    <property type="match status" value="1"/>
</dbReference>
<dbReference type="SUPFAM" id="SSF53613">
    <property type="entry name" value="Ribokinase-like"/>
    <property type="match status" value="1"/>
</dbReference>
<dbReference type="GO" id="GO:0016491">
    <property type="term" value="F:oxidoreductase activity"/>
    <property type="evidence" value="ECO:0007669"/>
    <property type="project" value="UniProtKB-KW"/>
</dbReference>
<dbReference type="FunFam" id="3.40.1190.20:FF:000003">
    <property type="entry name" value="Phosphomethylpyrimidine kinase ThiD"/>
    <property type="match status" value="1"/>
</dbReference>
<name>C4WH31_9HYPH</name>
<accession>C4WH31</accession>
<dbReference type="NCBIfam" id="TIGR00097">
    <property type="entry name" value="HMP-P_kinase"/>
    <property type="match status" value="1"/>
</dbReference>